<dbReference type="RefSeq" id="WP_048734806.1">
    <property type="nucleotide sequence ID" value="NZ_CP012033.1"/>
</dbReference>
<dbReference type="PANTHER" id="PTHR42695:SF5">
    <property type="entry name" value="GLUTAMINE AMIDOTRANSFERASE YLR126C-RELATED"/>
    <property type="match status" value="1"/>
</dbReference>
<dbReference type="SUPFAM" id="SSF52317">
    <property type="entry name" value="Class I glutamine amidotransferase-like"/>
    <property type="match status" value="1"/>
</dbReference>
<protein>
    <submittedName>
        <fullName evidence="2">GMP synthase</fullName>
    </submittedName>
</protein>
<dbReference type="CDD" id="cd01741">
    <property type="entry name" value="GATase1_1"/>
    <property type="match status" value="1"/>
</dbReference>
<dbReference type="GO" id="GO:0005829">
    <property type="term" value="C:cytosol"/>
    <property type="evidence" value="ECO:0007669"/>
    <property type="project" value="TreeGrafter"/>
</dbReference>
<organism evidence="2 3">
    <name type="scientific">Levilactobacillus koreensis</name>
    <dbReference type="NCBI Taxonomy" id="637971"/>
    <lineage>
        <taxon>Bacteria</taxon>
        <taxon>Bacillati</taxon>
        <taxon>Bacillota</taxon>
        <taxon>Bacilli</taxon>
        <taxon>Lactobacillales</taxon>
        <taxon>Lactobacillaceae</taxon>
        <taxon>Levilactobacillus</taxon>
    </lineage>
</organism>
<proteinExistence type="predicted"/>
<dbReference type="Proteomes" id="UP000036000">
    <property type="component" value="Chromosome"/>
</dbReference>
<dbReference type="InterPro" id="IPR017926">
    <property type="entry name" value="GATASE"/>
</dbReference>
<dbReference type="InterPro" id="IPR044992">
    <property type="entry name" value="ChyE-like"/>
</dbReference>
<name>A0AAC8UXH7_9LACO</name>
<accession>A0AAC8UXH7</accession>
<gene>
    <name evidence="2" type="ORF">ABN16_08230</name>
</gene>
<sequence length="223" mass="24476">MRVNVLQHTPDEGPGAIRDWVHANHHTMFVYHPAQFGKLPTAAETDLLVILGGPISPNDALPWIAAERDLIKQLLATHTPIFGVCFGAQQISKQLGYPVGKAPAKEVGWAPVTRQSDVIPGLPAQLEVLHWHEDMFEIPTGARLLFSSAHVRNQGYLYNGNVLGLQFHLEPLADNVREMVVNDGDYLVGSVLGQTAAEVLAKAVPTENQLVLYQLLNFITEPN</sequence>
<dbReference type="KEGG" id="lko:ABN16_08230"/>
<dbReference type="PROSITE" id="PS51273">
    <property type="entry name" value="GATASE_TYPE_1"/>
    <property type="match status" value="1"/>
</dbReference>
<dbReference type="Gene3D" id="3.40.50.880">
    <property type="match status" value="1"/>
</dbReference>
<dbReference type="EMBL" id="CP012033">
    <property type="protein sequence ID" value="AKP64990.1"/>
    <property type="molecule type" value="Genomic_DNA"/>
</dbReference>
<dbReference type="AlphaFoldDB" id="A0AAC8UXH7"/>
<reference evidence="2 3" key="1">
    <citation type="submission" date="2015-07" db="EMBL/GenBank/DDBJ databases">
        <title>Lactobacillus korensis/26-25/ whole genome sequencing.</title>
        <authorList>
            <person name="Kim M.K."/>
            <person name="Im W.-T."/>
            <person name="Srinivasan S."/>
            <person name="Lee J.-J."/>
        </authorList>
    </citation>
    <scope>NUCLEOTIDE SEQUENCE [LARGE SCALE GENOMIC DNA]</scope>
    <source>
        <strain evidence="2 3">26-25</strain>
    </source>
</reference>
<keyword evidence="3" id="KW-1185">Reference proteome</keyword>
<feature type="domain" description="Glutamine amidotransferase" evidence="1">
    <location>
        <begin position="22"/>
        <end position="170"/>
    </location>
</feature>
<evidence type="ECO:0000259" key="1">
    <source>
        <dbReference type="Pfam" id="PF00117"/>
    </source>
</evidence>
<dbReference type="InterPro" id="IPR029062">
    <property type="entry name" value="Class_I_gatase-like"/>
</dbReference>
<evidence type="ECO:0000313" key="2">
    <source>
        <dbReference type="EMBL" id="AKP64990.1"/>
    </source>
</evidence>
<evidence type="ECO:0000313" key="3">
    <source>
        <dbReference type="Proteomes" id="UP000036000"/>
    </source>
</evidence>
<dbReference type="Pfam" id="PF00117">
    <property type="entry name" value="GATase"/>
    <property type="match status" value="1"/>
</dbReference>
<dbReference type="PANTHER" id="PTHR42695">
    <property type="entry name" value="GLUTAMINE AMIDOTRANSFERASE YLR126C-RELATED"/>
    <property type="match status" value="1"/>
</dbReference>